<dbReference type="InterPro" id="IPR036894">
    <property type="entry name" value="YbaB-like_sf"/>
</dbReference>
<sequence>MGTAGIRGEFVPLEHVELRRLNVPDDPRTRALLAELTHPGGAAPQPAGTYEARDPAELVTITVNKDQQVTNVRIRPRWYEQLRPEAFPATVYNTYATAVQRSVAVEFAHRPADEQIQAASYEPQPDLPLEEWMARTRARLDAVDAEYDAIRRQERAPRQPEEVEIRSPLGYLSMRLRAGSPISLHGDPQALDNPSDTVLSDDVLRLFVRAGLGVDPGERPRPATRPRAGGDEADDDYFTDFRILGRRD</sequence>
<dbReference type="Gene3D" id="3.30.1310.10">
    <property type="entry name" value="Nucleoid-associated protein YbaB-like domain"/>
    <property type="match status" value="1"/>
</dbReference>
<dbReference type="EMBL" id="FOFR01000001">
    <property type="protein sequence ID" value="SEP73732.1"/>
    <property type="molecule type" value="Genomic_DNA"/>
</dbReference>
<name>A0A1H9AAH6_9PSEU</name>
<evidence type="ECO:0000313" key="2">
    <source>
        <dbReference type="EMBL" id="SEP73732.1"/>
    </source>
</evidence>
<accession>A0A1H9AAH6</accession>
<protein>
    <submittedName>
        <fullName evidence="2">Uncharacterized protein</fullName>
    </submittedName>
</protein>
<keyword evidence="3" id="KW-1185">Reference proteome</keyword>
<dbReference type="STRING" id="402600.SAMN05216188_101331"/>
<reference evidence="3" key="1">
    <citation type="submission" date="2016-10" db="EMBL/GenBank/DDBJ databases">
        <authorList>
            <person name="Varghese N."/>
            <person name="Submissions S."/>
        </authorList>
    </citation>
    <scope>NUCLEOTIDE SEQUENCE [LARGE SCALE GENOMIC DNA]</scope>
    <source>
        <strain evidence="3">CGMCC 4.3525</strain>
    </source>
</reference>
<dbReference type="AlphaFoldDB" id="A0A1H9AAH6"/>
<feature type="region of interest" description="Disordered" evidence="1">
    <location>
        <begin position="213"/>
        <end position="239"/>
    </location>
</feature>
<organism evidence="2 3">
    <name type="scientific">Lentzea xinjiangensis</name>
    <dbReference type="NCBI Taxonomy" id="402600"/>
    <lineage>
        <taxon>Bacteria</taxon>
        <taxon>Bacillati</taxon>
        <taxon>Actinomycetota</taxon>
        <taxon>Actinomycetes</taxon>
        <taxon>Pseudonocardiales</taxon>
        <taxon>Pseudonocardiaceae</taxon>
        <taxon>Lentzea</taxon>
    </lineage>
</organism>
<proteinExistence type="predicted"/>
<evidence type="ECO:0000256" key="1">
    <source>
        <dbReference type="SAM" id="MobiDB-lite"/>
    </source>
</evidence>
<evidence type="ECO:0000313" key="3">
    <source>
        <dbReference type="Proteomes" id="UP000199352"/>
    </source>
</evidence>
<gene>
    <name evidence="2" type="ORF">SAMN05216188_101331</name>
</gene>
<dbReference type="Proteomes" id="UP000199352">
    <property type="component" value="Unassembled WGS sequence"/>
</dbReference>